<sequence length="583" mass="63133">MNNKIIALILILCCAFLVGTPALANTTDNSSSVTTPQQITRNRLFGLTRFETAKVISEYYGNGQVENVILATGNQFADALSASVLAHEKEAPILLVDSTVDGSKDAFDYVFQHLDPAGTVYIIGGTGIIGTEFEIKLSDLGFKNVVRVAGLDRYDTSHKVARALKDTTVSTVVISSGEQYPDALSISSFAANKGWPILLSSYDALPQDIKNFLLDRKPSKVYITGGAGVISNNVLSEITTLLPEASVERLMGESQFDTNIIIAETFAPKPLTVYLATGYDFADALAGSTVAAKNGDPIIFIDPSVPTLPKSVARYFGKLYANIISPGIVSFGGSGVVTDEIMKITSDLIVGAVNETSIYGIDDLNITVIQKENYLLPATVQANLYNSDRIEVPVRWNPIAVDTNNTGLSVYDGLVEGYGKLIKLNLTVKEPEPILISKYSTHFDSSQVNRTENIRISAKAIDGKLLAPGERFSFNAVVGERTAEAGYKEALIIEGDVFTPGLGGGICQVSSTLYNAVLLGNLEIVERHAHSLPISYVPPGQDATVAYPFLDFKFKNSLKHYLLIRSLVEENTLNFWIYQKVEV</sequence>
<dbReference type="Pfam" id="PF04294">
    <property type="entry name" value="VanW"/>
    <property type="match status" value="1"/>
</dbReference>
<dbReference type="PANTHER" id="PTHR35788:SF1">
    <property type="entry name" value="EXPORTED PROTEIN"/>
    <property type="match status" value="1"/>
</dbReference>
<keyword evidence="4" id="KW-1185">Reference proteome</keyword>
<dbReference type="STRING" id="768710.DesyoDRAFT_1354"/>
<name>H5Y2V5_9FIRM</name>
<dbReference type="Pfam" id="PF04122">
    <property type="entry name" value="CW_binding_2"/>
    <property type="match status" value="3"/>
</dbReference>
<evidence type="ECO:0000259" key="2">
    <source>
        <dbReference type="Pfam" id="PF07532"/>
    </source>
</evidence>
<feature type="signal peptide" evidence="1">
    <location>
        <begin position="1"/>
        <end position="24"/>
    </location>
</feature>
<feature type="domain" description="Bacterial Ig-like" evidence="2">
    <location>
        <begin position="361"/>
        <end position="418"/>
    </location>
</feature>
<feature type="chain" id="PRO_5003602212" evidence="1">
    <location>
        <begin position="25"/>
        <end position="583"/>
    </location>
</feature>
<dbReference type="AlphaFoldDB" id="H5Y2V5"/>
<gene>
    <name evidence="3" type="ORF">DesyoDRAFT_1354</name>
</gene>
<organism evidence="3 4">
    <name type="scientific">Desulfosporosinus youngiae DSM 17734</name>
    <dbReference type="NCBI Taxonomy" id="768710"/>
    <lineage>
        <taxon>Bacteria</taxon>
        <taxon>Bacillati</taxon>
        <taxon>Bacillota</taxon>
        <taxon>Clostridia</taxon>
        <taxon>Eubacteriales</taxon>
        <taxon>Desulfitobacteriaceae</taxon>
        <taxon>Desulfosporosinus</taxon>
    </lineage>
</organism>
<dbReference type="Gene3D" id="3.40.50.12090">
    <property type="match status" value="2"/>
</dbReference>
<evidence type="ECO:0000313" key="3">
    <source>
        <dbReference type="EMBL" id="EHQ88512.1"/>
    </source>
</evidence>
<reference evidence="3 4" key="1">
    <citation type="submission" date="2011-11" db="EMBL/GenBank/DDBJ databases">
        <title>The Noncontiguous Finished genome of Desulfosporosinus youngiae DSM 17734.</title>
        <authorList>
            <consortium name="US DOE Joint Genome Institute (JGI-PGF)"/>
            <person name="Lucas S."/>
            <person name="Han J."/>
            <person name="Lapidus A."/>
            <person name="Cheng J.-F."/>
            <person name="Goodwin L."/>
            <person name="Pitluck S."/>
            <person name="Peters L."/>
            <person name="Ovchinnikova G."/>
            <person name="Lu M."/>
            <person name="Land M.L."/>
            <person name="Hauser L."/>
            <person name="Pester M."/>
            <person name="Spring S."/>
            <person name="Ollivier B."/>
            <person name="Rattei T."/>
            <person name="Klenk H.-P."/>
            <person name="Wagner M."/>
            <person name="Loy A."/>
            <person name="Woyke T.J."/>
        </authorList>
    </citation>
    <scope>NUCLEOTIDE SEQUENCE [LARGE SCALE GENOMIC DNA]</scope>
    <source>
        <strain evidence="3 4">DSM 17734</strain>
    </source>
</reference>
<dbReference type="HOGENOM" id="CLU_458377_0_0_9"/>
<evidence type="ECO:0000313" key="4">
    <source>
        <dbReference type="Proteomes" id="UP000005104"/>
    </source>
</evidence>
<dbReference type="RefSeq" id="WP_007781003.1">
    <property type="nucleotide sequence ID" value="NZ_CM001441.1"/>
</dbReference>
<dbReference type="Proteomes" id="UP000005104">
    <property type="component" value="Chromosome"/>
</dbReference>
<dbReference type="InterPro" id="IPR011081">
    <property type="entry name" value="Big_4"/>
</dbReference>
<dbReference type="OrthoDB" id="1935856at2"/>
<proteinExistence type="predicted"/>
<dbReference type="InterPro" id="IPR007253">
    <property type="entry name" value="Cell_wall-bd_2"/>
</dbReference>
<dbReference type="InterPro" id="IPR052913">
    <property type="entry name" value="Glycopeptide_resist_protein"/>
</dbReference>
<dbReference type="Pfam" id="PF07532">
    <property type="entry name" value="Big_4"/>
    <property type="match status" value="1"/>
</dbReference>
<accession>H5Y2V5</accession>
<dbReference type="eggNOG" id="COG2720">
    <property type="taxonomic scope" value="Bacteria"/>
</dbReference>
<dbReference type="InterPro" id="IPR007391">
    <property type="entry name" value="Vancomycin_resist_VanW"/>
</dbReference>
<dbReference type="EMBL" id="CM001441">
    <property type="protein sequence ID" value="EHQ88512.1"/>
    <property type="molecule type" value="Genomic_DNA"/>
</dbReference>
<evidence type="ECO:0000256" key="1">
    <source>
        <dbReference type="SAM" id="SignalP"/>
    </source>
</evidence>
<protein>
    <submittedName>
        <fullName evidence="3">Putative vancomycin resistance protein</fullName>
    </submittedName>
</protein>
<dbReference type="PANTHER" id="PTHR35788">
    <property type="entry name" value="EXPORTED PROTEIN-RELATED"/>
    <property type="match status" value="1"/>
</dbReference>
<keyword evidence="1" id="KW-0732">Signal</keyword>